<dbReference type="InterPro" id="IPR001279">
    <property type="entry name" value="Metallo-B-lactamas"/>
</dbReference>
<dbReference type="Pfam" id="PF00581">
    <property type="entry name" value="Rhodanese"/>
    <property type="match status" value="1"/>
</dbReference>
<dbReference type="PANTHER" id="PTHR43084:SF1">
    <property type="entry name" value="PERSULFIDE DIOXYGENASE ETHE1, MITOCHONDRIAL"/>
    <property type="match status" value="1"/>
</dbReference>
<dbReference type="Gene3D" id="3.60.15.10">
    <property type="entry name" value="Ribonuclease Z/Hydroxyacylglutathione hydrolase-like"/>
    <property type="match status" value="1"/>
</dbReference>
<dbReference type="PROSITE" id="PS50206">
    <property type="entry name" value="RHODANESE_3"/>
    <property type="match status" value="1"/>
</dbReference>
<dbReference type="InterPro" id="IPR001763">
    <property type="entry name" value="Rhodanese-like_dom"/>
</dbReference>
<evidence type="ECO:0000313" key="3">
    <source>
        <dbReference type="EMBL" id="MFD0997885.1"/>
    </source>
</evidence>
<dbReference type="SMART" id="SM00849">
    <property type="entry name" value="Lactamase_B"/>
    <property type="match status" value="1"/>
</dbReference>
<evidence type="ECO:0000256" key="1">
    <source>
        <dbReference type="ARBA" id="ARBA00022723"/>
    </source>
</evidence>
<dbReference type="Gene3D" id="3.40.250.10">
    <property type="entry name" value="Rhodanese-like domain"/>
    <property type="match status" value="1"/>
</dbReference>
<comment type="caution">
    <text evidence="3">The sequence shown here is derived from an EMBL/GenBank/DDBJ whole genome shotgun (WGS) entry which is preliminary data.</text>
</comment>
<dbReference type="SUPFAM" id="SSF52821">
    <property type="entry name" value="Rhodanese/Cell cycle control phosphatase"/>
    <property type="match status" value="1"/>
</dbReference>
<keyword evidence="4" id="KW-1185">Reference proteome</keyword>
<dbReference type="SUPFAM" id="SSF56281">
    <property type="entry name" value="Metallo-hydrolase/oxidoreductase"/>
    <property type="match status" value="1"/>
</dbReference>
<feature type="domain" description="Rhodanese" evidence="2">
    <location>
        <begin position="19"/>
        <end position="113"/>
    </location>
</feature>
<dbReference type="InterPro" id="IPR036873">
    <property type="entry name" value="Rhodanese-like_dom_sf"/>
</dbReference>
<dbReference type="InterPro" id="IPR051682">
    <property type="entry name" value="Mito_Persulfide_Diox"/>
</dbReference>
<dbReference type="InterPro" id="IPR044528">
    <property type="entry name" value="POD-like_MBL-fold"/>
</dbReference>
<evidence type="ECO:0000259" key="2">
    <source>
        <dbReference type="PROSITE" id="PS50206"/>
    </source>
</evidence>
<dbReference type="SMART" id="SM00450">
    <property type="entry name" value="RHOD"/>
    <property type="match status" value="1"/>
</dbReference>
<dbReference type="InterPro" id="IPR036866">
    <property type="entry name" value="RibonucZ/Hydroxyglut_hydro"/>
</dbReference>
<name>A0ABW3JVA8_9BACT</name>
<protein>
    <submittedName>
        <fullName evidence="3">Rhodanese-like domain-containing protein</fullName>
    </submittedName>
</protein>
<dbReference type="RefSeq" id="WP_377573616.1">
    <property type="nucleotide sequence ID" value="NZ_JBHTKA010000001.1"/>
</dbReference>
<dbReference type="CDD" id="cd07724">
    <property type="entry name" value="POD-like_MBL-fold"/>
    <property type="match status" value="1"/>
</dbReference>
<organism evidence="3 4">
    <name type="scientific">Ohtaekwangia kribbensis</name>
    <dbReference type="NCBI Taxonomy" id="688913"/>
    <lineage>
        <taxon>Bacteria</taxon>
        <taxon>Pseudomonadati</taxon>
        <taxon>Bacteroidota</taxon>
        <taxon>Cytophagia</taxon>
        <taxon>Cytophagales</taxon>
        <taxon>Fulvivirgaceae</taxon>
        <taxon>Ohtaekwangia</taxon>
    </lineage>
</organism>
<dbReference type="PANTHER" id="PTHR43084">
    <property type="entry name" value="PERSULFIDE DIOXYGENASE ETHE1"/>
    <property type="match status" value="1"/>
</dbReference>
<reference evidence="4" key="1">
    <citation type="journal article" date="2019" name="Int. J. Syst. Evol. Microbiol.">
        <title>The Global Catalogue of Microorganisms (GCM) 10K type strain sequencing project: providing services to taxonomists for standard genome sequencing and annotation.</title>
        <authorList>
            <consortium name="The Broad Institute Genomics Platform"/>
            <consortium name="The Broad Institute Genome Sequencing Center for Infectious Disease"/>
            <person name="Wu L."/>
            <person name="Ma J."/>
        </authorList>
    </citation>
    <scope>NUCLEOTIDE SEQUENCE [LARGE SCALE GENOMIC DNA]</scope>
    <source>
        <strain evidence="4">CCUG 58938</strain>
    </source>
</reference>
<dbReference type="EMBL" id="JBHTKA010000001">
    <property type="protein sequence ID" value="MFD0997885.1"/>
    <property type="molecule type" value="Genomic_DNA"/>
</dbReference>
<proteinExistence type="predicted"/>
<dbReference type="CDD" id="cd00158">
    <property type="entry name" value="RHOD"/>
    <property type="match status" value="1"/>
</dbReference>
<sequence length="369" mass="40832">MKSEELIIDVSTLSHWLQEKRPVTVLDVRPIEQREEWAIAGSVHADIYDKLKSGDQHVFDDVQLRHDQPVVTVCAAGKTSLIAAELLRQKGYRVYSLKGGMKEWNFAFDTAEVILGKVKIIQVRRSSKGVLSYIIGSDDEALVIDAALDPQVYMDLAKANKWTIKYVTDTHIHADYLSRTRELAQTSNAKHLLINTAGVSYPFTPINDGDRLKVGDAIIEIIYSPGHTAESTSFKLGEDALFTGDTLFTDGVGRPDLKANTDEVITRAKLLYHSIHKLLSLNPDTLVLPAHLASTIPLDGKLIAGSIKDLKNKLQMLTFAEDEFVDYTQSRIPPTPPNYLTIATLNKQGSYEGYNPADLEAGANRCAIA</sequence>
<keyword evidence="1" id="KW-0479">Metal-binding</keyword>
<accession>A0ABW3JVA8</accession>
<evidence type="ECO:0000313" key="4">
    <source>
        <dbReference type="Proteomes" id="UP001597112"/>
    </source>
</evidence>
<dbReference type="Pfam" id="PF00753">
    <property type="entry name" value="Lactamase_B"/>
    <property type="match status" value="1"/>
</dbReference>
<gene>
    <name evidence="3" type="ORF">ACFQ21_01160</name>
</gene>
<dbReference type="Proteomes" id="UP001597112">
    <property type="component" value="Unassembled WGS sequence"/>
</dbReference>